<evidence type="ECO:0000259" key="5">
    <source>
        <dbReference type="PROSITE" id="PS50089"/>
    </source>
</evidence>
<dbReference type="OrthoDB" id="5951542at2759"/>
<dbReference type="GO" id="GO:0045087">
    <property type="term" value="P:innate immune response"/>
    <property type="evidence" value="ECO:0007669"/>
    <property type="project" value="TreeGrafter"/>
</dbReference>
<dbReference type="Proteomes" id="UP000230750">
    <property type="component" value="Unassembled WGS sequence"/>
</dbReference>
<reference evidence="6 7" key="1">
    <citation type="journal article" date="2017" name="PLoS Biol.">
        <title>The sea cucumber genome provides insights into morphological evolution and visceral regeneration.</title>
        <authorList>
            <person name="Zhang X."/>
            <person name="Sun L."/>
            <person name="Yuan J."/>
            <person name="Sun Y."/>
            <person name="Gao Y."/>
            <person name="Zhang L."/>
            <person name="Li S."/>
            <person name="Dai H."/>
            <person name="Hamel J.F."/>
            <person name="Liu C."/>
            <person name="Yu Y."/>
            <person name="Liu S."/>
            <person name="Lin W."/>
            <person name="Guo K."/>
            <person name="Jin S."/>
            <person name="Xu P."/>
            <person name="Storey K.B."/>
            <person name="Huan P."/>
            <person name="Zhang T."/>
            <person name="Zhou Y."/>
            <person name="Zhang J."/>
            <person name="Lin C."/>
            <person name="Li X."/>
            <person name="Xing L."/>
            <person name="Huo D."/>
            <person name="Sun M."/>
            <person name="Wang L."/>
            <person name="Mercier A."/>
            <person name="Li F."/>
            <person name="Yang H."/>
            <person name="Xiang J."/>
        </authorList>
    </citation>
    <scope>NUCLEOTIDE SEQUENCE [LARGE SCALE GENOMIC DNA]</scope>
    <source>
        <strain evidence="6">Shaxun</strain>
        <tissue evidence="6">Muscle</tissue>
    </source>
</reference>
<dbReference type="AlphaFoldDB" id="A0A2G8KBF9"/>
<evidence type="ECO:0000256" key="4">
    <source>
        <dbReference type="PROSITE-ProRule" id="PRU00175"/>
    </source>
</evidence>
<sequence>MATWSPFMEGLTENFFKCPVCLDQFNEPKQLPCLHRYCNDCLRKVVQVSHDGTIECPLCKQRCCIPKDGLNSFKTDFHMKSMLEFIELHKSFEKKDLKQCVSCLQDVVCSAYCFRCRDFLCNECYKVHVSSKMFTDHQPSTLRLENMAAKNLTMEEIAAMTEDPGAILSYQRTSQLCCGTCQNEPVCLVCTHGKHKGHDLIDVTDLAQKERTLLNRNLAELSKHR</sequence>
<dbReference type="PANTHER" id="PTHR25462">
    <property type="entry name" value="BONUS, ISOFORM C-RELATED"/>
    <property type="match status" value="1"/>
</dbReference>
<keyword evidence="7" id="KW-1185">Reference proteome</keyword>
<dbReference type="InterPro" id="IPR013083">
    <property type="entry name" value="Znf_RING/FYVE/PHD"/>
</dbReference>
<gene>
    <name evidence="6" type="ORF">BSL78_17813</name>
</gene>
<dbReference type="InterPro" id="IPR001841">
    <property type="entry name" value="Znf_RING"/>
</dbReference>
<dbReference type="SUPFAM" id="SSF57850">
    <property type="entry name" value="RING/U-box"/>
    <property type="match status" value="1"/>
</dbReference>
<dbReference type="GO" id="GO:0061630">
    <property type="term" value="F:ubiquitin protein ligase activity"/>
    <property type="evidence" value="ECO:0007669"/>
    <property type="project" value="TreeGrafter"/>
</dbReference>
<dbReference type="EMBL" id="MRZV01000719">
    <property type="protein sequence ID" value="PIK45312.1"/>
    <property type="molecule type" value="Genomic_DNA"/>
</dbReference>
<name>A0A2G8KBF9_STIJA</name>
<dbReference type="GO" id="GO:0008270">
    <property type="term" value="F:zinc ion binding"/>
    <property type="evidence" value="ECO:0007669"/>
    <property type="project" value="UniProtKB-KW"/>
</dbReference>
<evidence type="ECO:0000256" key="1">
    <source>
        <dbReference type="ARBA" id="ARBA00022723"/>
    </source>
</evidence>
<dbReference type="Gene3D" id="3.30.160.60">
    <property type="entry name" value="Classic Zinc Finger"/>
    <property type="match status" value="1"/>
</dbReference>
<dbReference type="GO" id="GO:0005654">
    <property type="term" value="C:nucleoplasm"/>
    <property type="evidence" value="ECO:0007669"/>
    <property type="project" value="TreeGrafter"/>
</dbReference>
<evidence type="ECO:0000313" key="7">
    <source>
        <dbReference type="Proteomes" id="UP000230750"/>
    </source>
</evidence>
<organism evidence="6 7">
    <name type="scientific">Stichopus japonicus</name>
    <name type="common">Sea cucumber</name>
    <dbReference type="NCBI Taxonomy" id="307972"/>
    <lineage>
        <taxon>Eukaryota</taxon>
        <taxon>Metazoa</taxon>
        <taxon>Echinodermata</taxon>
        <taxon>Eleutherozoa</taxon>
        <taxon>Echinozoa</taxon>
        <taxon>Holothuroidea</taxon>
        <taxon>Aspidochirotacea</taxon>
        <taxon>Aspidochirotida</taxon>
        <taxon>Stichopodidae</taxon>
        <taxon>Apostichopus</taxon>
    </lineage>
</organism>
<dbReference type="GO" id="GO:0060340">
    <property type="term" value="P:positive regulation of type I interferon-mediated signaling pathway"/>
    <property type="evidence" value="ECO:0007669"/>
    <property type="project" value="TreeGrafter"/>
</dbReference>
<comment type="caution">
    <text evidence="6">The sequence shown here is derived from an EMBL/GenBank/DDBJ whole genome shotgun (WGS) entry which is preliminary data.</text>
</comment>
<dbReference type="Pfam" id="PF00097">
    <property type="entry name" value="zf-C3HC4"/>
    <property type="match status" value="1"/>
</dbReference>
<feature type="domain" description="RING-type" evidence="5">
    <location>
        <begin position="18"/>
        <end position="60"/>
    </location>
</feature>
<keyword evidence="3" id="KW-0862">Zinc</keyword>
<proteinExistence type="predicted"/>
<dbReference type="STRING" id="307972.A0A2G8KBF9"/>
<dbReference type="PANTHER" id="PTHR25462:SF299">
    <property type="entry name" value="E3 UBIQUITIN-PROTEIN LIGASE TRIM56"/>
    <property type="match status" value="1"/>
</dbReference>
<dbReference type="Gene3D" id="3.30.40.10">
    <property type="entry name" value="Zinc/RING finger domain, C3HC4 (zinc finger)"/>
    <property type="match status" value="1"/>
</dbReference>
<keyword evidence="2 4" id="KW-0863">Zinc-finger</keyword>
<dbReference type="InterPro" id="IPR047153">
    <property type="entry name" value="TRIM45/56/19-like"/>
</dbReference>
<dbReference type="PROSITE" id="PS00518">
    <property type="entry name" value="ZF_RING_1"/>
    <property type="match status" value="1"/>
</dbReference>
<dbReference type="SUPFAM" id="SSF57845">
    <property type="entry name" value="B-box zinc-binding domain"/>
    <property type="match status" value="1"/>
</dbReference>
<evidence type="ECO:0000256" key="3">
    <source>
        <dbReference type="ARBA" id="ARBA00022833"/>
    </source>
</evidence>
<evidence type="ECO:0000256" key="2">
    <source>
        <dbReference type="ARBA" id="ARBA00022771"/>
    </source>
</evidence>
<dbReference type="SMART" id="SM00184">
    <property type="entry name" value="RING"/>
    <property type="match status" value="1"/>
</dbReference>
<protein>
    <recommendedName>
        <fullName evidence="5">RING-type domain-containing protein</fullName>
    </recommendedName>
</protein>
<dbReference type="InterPro" id="IPR018957">
    <property type="entry name" value="Znf_C3HC4_RING-type"/>
</dbReference>
<keyword evidence="1" id="KW-0479">Metal-binding</keyword>
<evidence type="ECO:0000313" key="6">
    <source>
        <dbReference type="EMBL" id="PIK45312.1"/>
    </source>
</evidence>
<accession>A0A2G8KBF9</accession>
<dbReference type="PROSITE" id="PS50089">
    <property type="entry name" value="ZF_RING_2"/>
    <property type="match status" value="1"/>
</dbReference>
<dbReference type="InterPro" id="IPR017907">
    <property type="entry name" value="Znf_RING_CS"/>
</dbReference>